<keyword evidence="1" id="KW-0175">Coiled coil</keyword>
<feature type="coiled-coil region" evidence="1">
    <location>
        <begin position="217"/>
        <end position="251"/>
    </location>
</feature>
<proteinExistence type="predicted"/>
<feature type="compositionally biased region" description="Gly residues" evidence="2">
    <location>
        <begin position="452"/>
        <end position="489"/>
    </location>
</feature>
<name>A0A8J2SFM9_9STRA</name>
<feature type="coiled-coil region" evidence="1">
    <location>
        <begin position="343"/>
        <end position="370"/>
    </location>
</feature>
<feature type="coiled-coil region" evidence="1">
    <location>
        <begin position="105"/>
        <end position="143"/>
    </location>
</feature>
<dbReference type="EMBL" id="CAKKNE010000001">
    <property type="protein sequence ID" value="CAH0366749.1"/>
    <property type="molecule type" value="Genomic_DNA"/>
</dbReference>
<sequence length="507" mass="57649">MSLMPKGMAKQHAREPGHVSVRNKTVAMVEGHLNKQRSAYDHWIAELCRDAEESAMERDRLKAKLAALRDDHKRKVMTKIIGRLGNMNYFVAWNHWHTVTIKDAQKRAGERIRELKKQLKECKKKTEELEAEAQRRADEAAALAFGAATDSQKKLIWKILTRLSTLKVRLFWGHWYKQTFGAKLQKLLMIKILKRMMHSFLNKGFGMWRYVTQQWELIKKLELKDQLVKELEELERLAKKYKDDAEERQNQAASAAFNRATGAQKDMMIKILSKLTGNMSMLSFKVWKRKSDEFTQQYNLLKKIMTRMMKIKIYTSFRHWHNVVFLSGLSKVKMREALLESQRENLSSTLAERAEELRKLQQEATDLLALSQQNAQRTAEVMQCSDHFADALHLILDPKALEKRNALSYEDMERMMAEGADPAQFQKPPYDPVPPPNPYAGYGEAPEAEAPGGIGGGLGFLDTPAGGGRAAPARTGGGRAKAGGGGGDLEGYKPLPPGDYYYRPASP</sequence>
<protein>
    <submittedName>
        <fullName evidence="3">Uncharacterized protein</fullName>
    </submittedName>
</protein>
<feature type="coiled-coil region" evidence="1">
    <location>
        <begin position="44"/>
        <end position="71"/>
    </location>
</feature>
<evidence type="ECO:0000256" key="2">
    <source>
        <dbReference type="SAM" id="MobiDB-lite"/>
    </source>
</evidence>
<feature type="region of interest" description="Disordered" evidence="2">
    <location>
        <begin position="1"/>
        <end position="22"/>
    </location>
</feature>
<feature type="compositionally biased region" description="Low complexity" evidence="2">
    <location>
        <begin position="439"/>
        <end position="451"/>
    </location>
</feature>
<keyword evidence="4" id="KW-1185">Reference proteome</keyword>
<evidence type="ECO:0000313" key="4">
    <source>
        <dbReference type="Proteomes" id="UP000789595"/>
    </source>
</evidence>
<organism evidence="3 4">
    <name type="scientific">Pelagomonas calceolata</name>
    <dbReference type="NCBI Taxonomy" id="35677"/>
    <lineage>
        <taxon>Eukaryota</taxon>
        <taxon>Sar</taxon>
        <taxon>Stramenopiles</taxon>
        <taxon>Ochrophyta</taxon>
        <taxon>Pelagophyceae</taxon>
        <taxon>Pelagomonadales</taxon>
        <taxon>Pelagomonadaceae</taxon>
        <taxon>Pelagomonas</taxon>
    </lineage>
</organism>
<feature type="compositionally biased region" description="Pro residues" evidence="2">
    <location>
        <begin position="429"/>
        <end position="438"/>
    </location>
</feature>
<feature type="region of interest" description="Disordered" evidence="2">
    <location>
        <begin position="421"/>
        <end position="507"/>
    </location>
</feature>
<dbReference type="Proteomes" id="UP000789595">
    <property type="component" value="Unassembled WGS sequence"/>
</dbReference>
<evidence type="ECO:0000256" key="1">
    <source>
        <dbReference type="SAM" id="Coils"/>
    </source>
</evidence>
<gene>
    <name evidence="3" type="ORF">PECAL_1P32580</name>
</gene>
<dbReference type="AlphaFoldDB" id="A0A8J2SFM9"/>
<reference evidence="3" key="1">
    <citation type="submission" date="2021-11" db="EMBL/GenBank/DDBJ databases">
        <authorList>
            <consortium name="Genoscope - CEA"/>
            <person name="William W."/>
        </authorList>
    </citation>
    <scope>NUCLEOTIDE SEQUENCE</scope>
</reference>
<accession>A0A8J2SFM9</accession>
<evidence type="ECO:0000313" key="3">
    <source>
        <dbReference type="EMBL" id="CAH0366749.1"/>
    </source>
</evidence>
<dbReference type="OrthoDB" id="205352at2759"/>
<comment type="caution">
    <text evidence="3">The sequence shown here is derived from an EMBL/GenBank/DDBJ whole genome shotgun (WGS) entry which is preliminary data.</text>
</comment>